<organism evidence="1 2">
    <name type="scientific">Riccia fluitans</name>
    <dbReference type="NCBI Taxonomy" id="41844"/>
    <lineage>
        <taxon>Eukaryota</taxon>
        <taxon>Viridiplantae</taxon>
        <taxon>Streptophyta</taxon>
        <taxon>Embryophyta</taxon>
        <taxon>Marchantiophyta</taxon>
        <taxon>Marchantiopsida</taxon>
        <taxon>Marchantiidae</taxon>
        <taxon>Marchantiales</taxon>
        <taxon>Ricciaceae</taxon>
        <taxon>Riccia</taxon>
    </lineage>
</organism>
<dbReference type="EMBL" id="JBHFFA010000006">
    <property type="protein sequence ID" value="KAL2620257.1"/>
    <property type="molecule type" value="Genomic_DNA"/>
</dbReference>
<dbReference type="AlphaFoldDB" id="A0ABD1Y3G9"/>
<keyword evidence="2" id="KW-1185">Reference proteome</keyword>
<proteinExistence type="predicted"/>
<name>A0ABD1Y3G9_9MARC</name>
<dbReference type="Proteomes" id="UP001605036">
    <property type="component" value="Unassembled WGS sequence"/>
</dbReference>
<accession>A0ABD1Y3G9</accession>
<comment type="caution">
    <text evidence="1">The sequence shown here is derived from an EMBL/GenBank/DDBJ whole genome shotgun (WGS) entry which is preliminary data.</text>
</comment>
<evidence type="ECO:0000313" key="2">
    <source>
        <dbReference type="Proteomes" id="UP001605036"/>
    </source>
</evidence>
<sequence length="159" mass="18272">MEEYFEQMVGSQVDEFVSIVKPNGAVIVEMHLSKEGKQTVVSLEEVSEDRTCRWIDNRLLVLGHFASLMREVLETELVELEHITVDAMHGKYNFRISKDGHEKKWVAYTHLILKWGDYKVFVGDTEGDDVLSSGIWPTNIPFQEGSYTLAQGFMISERE</sequence>
<gene>
    <name evidence="1" type="ORF">R1flu_000462</name>
</gene>
<evidence type="ECO:0000313" key="1">
    <source>
        <dbReference type="EMBL" id="KAL2620257.1"/>
    </source>
</evidence>
<reference evidence="1 2" key="1">
    <citation type="submission" date="2024-09" db="EMBL/GenBank/DDBJ databases">
        <title>Chromosome-scale assembly of Riccia fluitans.</title>
        <authorList>
            <person name="Paukszto L."/>
            <person name="Sawicki J."/>
            <person name="Karawczyk K."/>
            <person name="Piernik-Szablinska J."/>
            <person name="Szczecinska M."/>
            <person name="Mazdziarz M."/>
        </authorList>
    </citation>
    <scope>NUCLEOTIDE SEQUENCE [LARGE SCALE GENOMIC DNA]</scope>
    <source>
        <strain evidence="1">Rf_01</strain>
        <tissue evidence="1">Aerial parts of the thallus</tissue>
    </source>
</reference>
<protein>
    <submittedName>
        <fullName evidence="1">Uncharacterized protein</fullName>
    </submittedName>
</protein>